<sequence>MIGSLSRFSNPIQSRFDLKRAHTSSIVSKKAAMMRRGQRSYTGRTPALKPHELARNHPIHHPHSWFLSQLHDEKFTKSAVSTIISLMVNKIFLLKCP</sequence>
<feature type="region of interest" description="Disordered" evidence="1">
    <location>
        <begin position="27"/>
        <end position="48"/>
    </location>
</feature>
<gene>
    <name evidence="2" type="ORF">Zmor_023765</name>
</gene>
<keyword evidence="3" id="KW-1185">Reference proteome</keyword>
<evidence type="ECO:0000313" key="3">
    <source>
        <dbReference type="Proteomes" id="UP001168821"/>
    </source>
</evidence>
<protein>
    <submittedName>
        <fullName evidence="2">Uncharacterized protein</fullName>
    </submittedName>
</protein>
<name>A0AA38I0I4_9CUCU</name>
<dbReference type="Proteomes" id="UP001168821">
    <property type="component" value="Unassembled WGS sequence"/>
</dbReference>
<proteinExistence type="predicted"/>
<accession>A0AA38I0I4</accession>
<organism evidence="2 3">
    <name type="scientific">Zophobas morio</name>
    <dbReference type="NCBI Taxonomy" id="2755281"/>
    <lineage>
        <taxon>Eukaryota</taxon>
        <taxon>Metazoa</taxon>
        <taxon>Ecdysozoa</taxon>
        <taxon>Arthropoda</taxon>
        <taxon>Hexapoda</taxon>
        <taxon>Insecta</taxon>
        <taxon>Pterygota</taxon>
        <taxon>Neoptera</taxon>
        <taxon>Endopterygota</taxon>
        <taxon>Coleoptera</taxon>
        <taxon>Polyphaga</taxon>
        <taxon>Cucujiformia</taxon>
        <taxon>Tenebrionidae</taxon>
        <taxon>Zophobas</taxon>
    </lineage>
</organism>
<evidence type="ECO:0000256" key="1">
    <source>
        <dbReference type="SAM" id="MobiDB-lite"/>
    </source>
</evidence>
<dbReference type="EMBL" id="JALNTZ010000007">
    <property type="protein sequence ID" value="KAJ3646166.1"/>
    <property type="molecule type" value="Genomic_DNA"/>
</dbReference>
<comment type="caution">
    <text evidence="2">The sequence shown here is derived from an EMBL/GenBank/DDBJ whole genome shotgun (WGS) entry which is preliminary data.</text>
</comment>
<reference evidence="2" key="1">
    <citation type="journal article" date="2023" name="G3 (Bethesda)">
        <title>Whole genome assemblies of Zophobas morio and Tenebrio molitor.</title>
        <authorList>
            <person name="Kaur S."/>
            <person name="Stinson S.A."/>
            <person name="diCenzo G.C."/>
        </authorList>
    </citation>
    <scope>NUCLEOTIDE SEQUENCE</scope>
    <source>
        <strain evidence="2">QUZm001</strain>
    </source>
</reference>
<dbReference type="AlphaFoldDB" id="A0AA38I0I4"/>
<evidence type="ECO:0000313" key="2">
    <source>
        <dbReference type="EMBL" id="KAJ3646166.1"/>
    </source>
</evidence>